<reference evidence="2" key="1">
    <citation type="journal article" date="2023" name="BMC Genomics">
        <title>Chromosome-level genome assemblies of Cutaneotrichosporon spp. (Trichosporonales, Basidiomycota) reveal imbalanced evolution between nucleotide sequences and chromosome synteny.</title>
        <authorList>
            <person name="Kobayashi Y."/>
            <person name="Kayamori A."/>
            <person name="Aoki K."/>
            <person name="Shiwa Y."/>
            <person name="Matsutani M."/>
            <person name="Fujita N."/>
            <person name="Sugita T."/>
            <person name="Iwasaki W."/>
            <person name="Tanaka N."/>
            <person name="Takashima M."/>
        </authorList>
    </citation>
    <scope>NUCLEOTIDE SEQUENCE</scope>
    <source>
        <strain evidence="2">HIS016</strain>
    </source>
</reference>
<feature type="region of interest" description="Disordered" evidence="1">
    <location>
        <begin position="1"/>
        <end position="76"/>
    </location>
</feature>
<evidence type="ECO:0000313" key="3">
    <source>
        <dbReference type="Proteomes" id="UP001222932"/>
    </source>
</evidence>
<sequence length="76" mass="8686">MNNHTHATHMENTREAEQHIGRMNNDHTPNGTRMSEHLPAPAAQHHCAGERKNDLAVPKRFPDFSRTPDLFRHTPA</sequence>
<dbReference type="Proteomes" id="UP001222932">
    <property type="component" value="Unassembled WGS sequence"/>
</dbReference>
<dbReference type="EMBL" id="BTCM01000007">
    <property type="protein sequence ID" value="GMK59158.1"/>
    <property type="molecule type" value="Genomic_DNA"/>
</dbReference>
<name>A0AAD3TYB8_9TREE</name>
<keyword evidence="3" id="KW-1185">Reference proteome</keyword>
<comment type="caution">
    <text evidence="2">The sequence shown here is derived from an EMBL/GenBank/DDBJ whole genome shotgun (WGS) entry which is preliminary data.</text>
</comment>
<organism evidence="2 3">
    <name type="scientific">Cutaneotrichosporon spelunceum</name>
    <dbReference type="NCBI Taxonomy" id="1672016"/>
    <lineage>
        <taxon>Eukaryota</taxon>
        <taxon>Fungi</taxon>
        <taxon>Dikarya</taxon>
        <taxon>Basidiomycota</taxon>
        <taxon>Agaricomycotina</taxon>
        <taxon>Tremellomycetes</taxon>
        <taxon>Trichosporonales</taxon>
        <taxon>Trichosporonaceae</taxon>
        <taxon>Cutaneotrichosporon</taxon>
    </lineage>
</organism>
<gene>
    <name evidence="2" type="ORF">CspeluHIS016_0701730</name>
</gene>
<dbReference type="AlphaFoldDB" id="A0AAD3TYB8"/>
<evidence type="ECO:0000313" key="2">
    <source>
        <dbReference type="EMBL" id="GMK59158.1"/>
    </source>
</evidence>
<protein>
    <submittedName>
        <fullName evidence="2">Uncharacterized protein</fullName>
    </submittedName>
</protein>
<accession>A0AAD3TYB8</accession>
<proteinExistence type="predicted"/>
<feature type="compositionally biased region" description="Basic and acidic residues" evidence="1">
    <location>
        <begin position="8"/>
        <end position="20"/>
    </location>
</feature>
<evidence type="ECO:0000256" key="1">
    <source>
        <dbReference type="SAM" id="MobiDB-lite"/>
    </source>
</evidence>
<reference evidence="2" key="2">
    <citation type="submission" date="2023-06" db="EMBL/GenBank/DDBJ databases">
        <authorList>
            <person name="Kobayashi Y."/>
            <person name="Kayamori A."/>
            <person name="Aoki K."/>
            <person name="Shiwa Y."/>
            <person name="Fujita N."/>
            <person name="Sugita T."/>
            <person name="Iwasaki W."/>
            <person name="Tanaka N."/>
            <person name="Takashima M."/>
        </authorList>
    </citation>
    <scope>NUCLEOTIDE SEQUENCE</scope>
    <source>
        <strain evidence="2">HIS016</strain>
    </source>
</reference>